<gene>
    <name evidence="8" type="ORF">PXH66_16105</name>
</gene>
<dbReference type="PANTHER" id="PTHR11228">
    <property type="entry name" value="RADICAL SAM DOMAIN PROTEIN"/>
    <property type="match status" value="1"/>
</dbReference>
<dbReference type="GO" id="GO:0046872">
    <property type="term" value="F:metal ion binding"/>
    <property type="evidence" value="ECO:0007669"/>
    <property type="project" value="UniProtKB-KW"/>
</dbReference>
<dbReference type="EMBL" id="CP119075">
    <property type="protein sequence ID" value="WED63862.1"/>
    <property type="molecule type" value="Genomic_DNA"/>
</dbReference>
<evidence type="ECO:0000256" key="3">
    <source>
        <dbReference type="ARBA" id="ARBA00022723"/>
    </source>
</evidence>
<reference evidence="8" key="1">
    <citation type="submission" date="2023-03" db="EMBL/GenBank/DDBJ databases">
        <title>Lomoglobus Profundus gen. nov., sp. nov., a novel member of the phylum Verrucomicrobia, isolated from deep-marine sediment of South China Sea.</title>
        <authorList>
            <person name="Ahmad T."/>
            <person name="Ishaq S.E."/>
            <person name="Wang F."/>
        </authorList>
    </citation>
    <scope>NUCLEOTIDE SEQUENCE</scope>
    <source>
        <strain evidence="8">LMO-M01</strain>
    </source>
</reference>
<feature type="region of interest" description="Disordered" evidence="6">
    <location>
        <begin position="1"/>
        <end position="24"/>
    </location>
</feature>
<dbReference type="GO" id="GO:0051536">
    <property type="term" value="F:iron-sulfur cluster binding"/>
    <property type="evidence" value="ECO:0007669"/>
    <property type="project" value="UniProtKB-KW"/>
</dbReference>
<dbReference type="SFLD" id="SFLDS00029">
    <property type="entry name" value="Radical_SAM"/>
    <property type="match status" value="1"/>
</dbReference>
<organism evidence="8 9">
    <name type="scientific">Synoicihabitans lomoniglobus</name>
    <dbReference type="NCBI Taxonomy" id="2909285"/>
    <lineage>
        <taxon>Bacteria</taxon>
        <taxon>Pseudomonadati</taxon>
        <taxon>Verrucomicrobiota</taxon>
        <taxon>Opitutia</taxon>
        <taxon>Opitutales</taxon>
        <taxon>Opitutaceae</taxon>
        <taxon>Synoicihabitans</taxon>
    </lineage>
</organism>
<comment type="cofactor">
    <cofactor evidence="1">
        <name>[4Fe-4S] cluster</name>
        <dbReference type="ChEBI" id="CHEBI:49883"/>
    </cofactor>
</comment>
<dbReference type="InterPro" id="IPR050377">
    <property type="entry name" value="Radical_SAM_PqqE_MftC-like"/>
</dbReference>
<evidence type="ECO:0000313" key="9">
    <source>
        <dbReference type="Proteomes" id="UP001218638"/>
    </source>
</evidence>
<evidence type="ECO:0000256" key="2">
    <source>
        <dbReference type="ARBA" id="ARBA00022691"/>
    </source>
</evidence>
<dbReference type="Pfam" id="PF04055">
    <property type="entry name" value="Radical_SAM"/>
    <property type="match status" value="1"/>
</dbReference>
<keyword evidence="4" id="KW-0408">Iron</keyword>
<name>A0AAE9ZZZ7_9BACT</name>
<dbReference type="AlphaFoldDB" id="A0AAE9ZZZ7"/>
<dbReference type="SUPFAM" id="SSF102114">
    <property type="entry name" value="Radical SAM enzymes"/>
    <property type="match status" value="1"/>
</dbReference>
<dbReference type="GO" id="GO:0003824">
    <property type="term" value="F:catalytic activity"/>
    <property type="evidence" value="ECO:0007669"/>
    <property type="project" value="InterPro"/>
</dbReference>
<accession>A0AAE9ZZZ7</accession>
<evidence type="ECO:0000259" key="7">
    <source>
        <dbReference type="Pfam" id="PF04055"/>
    </source>
</evidence>
<evidence type="ECO:0000256" key="6">
    <source>
        <dbReference type="SAM" id="MobiDB-lite"/>
    </source>
</evidence>
<keyword evidence="9" id="KW-1185">Reference proteome</keyword>
<keyword evidence="5" id="KW-0411">Iron-sulfur</keyword>
<evidence type="ECO:0000256" key="4">
    <source>
        <dbReference type="ARBA" id="ARBA00023004"/>
    </source>
</evidence>
<dbReference type="Proteomes" id="UP001218638">
    <property type="component" value="Chromosome"/>
</dbReference>
<evidence type="ECO:0000256" key="1">
    <source>
        <dbReference type="ARBA" id="ARBA00001966"/>
    </source>
</evidence>
<dbReference type="InterPro" id="IPR058240">
    <property type="entry name" value="rSAM_sf"/>
</dbReference>
<proteinExistence type="predicted"/>
<dbReference type="Gene3D" id="3.20.20.70">
    <property type="entry name" value="Aldolase class I"/>
    <property type="match status" value="1"/>
</dbReference>
<keyword evidence="2" id="KW-0949">S-adenosyl-L-methionine</keyword>
<keyword evidence="3" id="KW-0479">Metal-binding</keyword>
<sequence>MDATTLQGQLTTTPDGLINGTARDTTRPGESLLVELKLGHGWSANIPTDAATGVFEVRPPAQAFPDGEPLDITATVDGLSLPGSGAQVGPPLPLELVAGDIVNNCNLRCPFCLTDYALTRGTKQMPAETYAHSLKLAPLVPESAFWLSCMHEPSLNASFGQFLDLVPAADRRRVSFTTNFAKKLDDDLLRTIAQSGAHSIRISIDSHDPELFGQLRKGARYPVFIDNLTRYAAIARETPTAPLLHIITMAFKDNLTEMPELVRWCHEEVGARFHEVRFMYYLPHVAEWGADHIMSLDEWEQLKRDLLALPMAHTLAFGEPEPDAHKKFQELPGIDTYEHVAAVFGGTVTTENYRRVDPLETGYAVPDEPLRLRLRWDGLIMAEQLPEDEFRLNVLHIEDPKYFYRLRAAAPLRADSPWKRV</sequence>
<dbReference type="InterPro" id="IPR013785">
    <property type="entry name" value="Aldolase_TIM"/>
</dbReference>
<dbReference type="KEGG" id="slom:PXH66_16105"/>
<feature type="domain" description="Radical SAM core" evidence="7">
    <location>
        <begin position="102"/>
        <end position="264"/>
    </location>
</feature>
<feature type="compositionally biased region" description="Polar residues" evidence="6">
    <location>
        <begin position="1"/>
        <end position="14"/>
    </location>
</feature>
<evidence type="ECO:0000256" key="5">
    <source>
        <dbReference type="ARBA" id="ARBA00023014"/>
    </source>
</evidence>
<dbReference type="PANTHER" id="PTHR11228:SF7">
    <property type="entry name" value="PQQA PEPTIDE CYCLASE"/>
    <property type="match status" value="1"/>
</dbReference>
<dbReference type="InterPro" id="IPR007197">
    <property type="entry name" value="rSAM"/>
</dbReference>
<dbReference type="RefSeq" id="WP_330930566.1">
    <property type="nucleotide sequence ID" value="NZ_CP119075.1"/>
</dbReference>
<protein>
    <submittedName>
        <fullName evidence="8">Radical SAM protein</fullName>
    </submittedName>
</protein>
<evidence type="ECO:0000313" key="8">
    <source>
        <dbReference type="EMBL" id="WED63862.1"/>
    </source>
</evidence>